<protein>
    <submittedName>
        <fullName evidence="1">Uncharacterized protein</fullName>
    </submittedName>
</protein>
<sequence>MRLVPRIKCCTRAVQLLYGR</sequence>
<reference evidence="1" key="1">
    <citation type="submission" date="2014-11" db="EMBL/GenBank/DDBJ databases">
        <authorList>
            <person name="Amaro Gonzalez C."/>
        </authorList>
    </citation>
    <scope>NUCLEOTIDE SEQUENCE</scope>
</reference>
<proteinExistence type="predicted"/>
<evidence type="ECO:0000313" key="1">
    <source>
        <dbReference type="EMBL" id="JAH65019.1"/>
    </source>
</evidence>
<dbReference type="EMBL" id="GBXM01043558">
    <property type="protein sequence ID" value="JAH65019.1"/>
    <property type="molecule type" value="Transcribed_RNA"/>
</dbReference>
<name>A0A0E9UGL4_ANGAN</name>
<accession>A0A0E9UGL4</accession>
<organism evidence="1">
    <name type="scientific">Anguilla anguilla</name>
    <name type="common">European freshwater eel</name>
    <name type="synonym">Muraena anguilla</name>
    <dbReference type="NCBI Taxonomy" id="7936"/>
    <lineage>
        <taxon>Eukaryota</taxon>
        <taxon>Metazoa</taxon>
        <taxon>Chordata</taxon>
        <taxon>Craniata</taxon>
        <taxon>Vertebrata</taxon>
        <taxon>Euteleostomi</taxon>
        <taxon>Actinopterygii</taxon>
        <taxon>Neopterygii</taxon>
        <taxon>Teleostei</taxon>
        <taxon>Anguilliformes</taxon>
        <taxon>Anguillidae</taxon>
        <taxon>Anguilla</taxon>
    </lineage>
</organism>
<dbReference type="AlphaFoldDB" id="A0A0E9UGL4"/>
<reference evidence="1" key="2">
    <citation type="journal article" date="2015" name="Fish Shellfish Immunol.">
        <title>Early steps in the European eel (Anguilla anguilla)-Vibrio vulnificus interaction in the gills: Role of the RtxA13 toxin.</title>
        <authorList>
            <person name="Callol A."/>
            <person name="Pajuelo D."/>
            <person name="Ebbesson L."/>
            <person name="Teles M."/>
            <person name="MacKenzie S."/>
            <person name="Amaro C."/>
        </authorList>
    </citation>
    <scope>NUCLEOTIDE SEQUENCE</scope>
</reference>